<feature type="transmembrane region" description="Helical" evidence="1">
    <location>
        <begin position="159"/>
        <end position="180"/>
    </location>
</feature>
<keyword evidence="1" id="KW-1133">Transmembrane helix</keyword>
<evidence type="ECO:0000313" key="3">
    <source>
        <dbReference type="Proteomes" id="UP000824120"/>
    </source>
</evidence>
<name>A0A9J5XLT1_SOLCO</name>
<keyword evidence="3" id="KW-1185">Reference proteome</keyword>
<keyword evidence="1" id="KW-0812">Transmembrane</keyword>
<dbReference type="Proteomes" id="UP000824120">
    <property type="component" value="Chromosome 9"/>
</dbReference>
<sequence length="195" mass="22029">MVKEKKFKIKLRRRGKGYNILESHINRNGGGKQNISVNVFSFHPTRQLPIKSVKKIGKYKFHICHTKCYTWAPSSTCSKWNQLKILALKINIIIQEPLSMESCIVSLATNNGTAGYNINVSFITALKYGRFWTLSSFTMDFSPTDSLISASTFFMAFRFAIKAVIAQIIVAALVSVPATMSSCIQKLYISHFIYI</sequence>
<protein>
    <submittedName>
        <fullName evidence="2">Uncharacterized protein</fullName>
    </submittedName>
</protein>
<evidence type="ECO:0000256" key="1">
    <source>
        <dbReference type="SAM" id="Phobius"/>
    </source>
</evidence>
<dbReference type="AlphaFoldDB" id="A0A9J5XLT1"/>
<proteinExistence type="predicted"/>
<accession>A0A9J5XLT1</accession>
<evidence type="ECO:0000313" key="2">
    <source>
        <dbReference type="EMBL" id="KAG5588813.1"/>
    </source>
</evidence>
<comment type="caution">
    <text evidence="2">The sequence shown here is derived from an EMBL/GenBank/DDBJ whole genome shotgun (WGS) entry which is preliminary data.</text>
</comment>
<organism evidence="2 3">
    <name type="scientific">Solanum commersonii</name>
    <name type="common">Commerson's wild potato</name>
    <name type="synonym">Commerson's nightshade</name>
    <dbReference type="NCBI Taxonomy" id="4109"/>
    <lineage>
        <taxon>Eukaryota</taxon>
        <taxon>Viridiplantae</taxon>
        <taxon>Streptophyta</taxon>
        <taxon>Embryophyta</taxon>
        <taxon>Tracheophyta</taxon>
        <taxon>Spermatophyta</taxon>
        <taxon>Magnoliopsida</taxon>
        <taxon>eudicotyledons</taxon>
        <taxon>Gunneridae</taxon>
        <taxon>Pentapetalae</taxon>
        <taxon>asterids</taxon>
        <taxon>lamiids</taxon>
        <taxon>Solanales</taxon>
        <taxon>Solanaceae</taxon>
        <taxon>Solanoideae</taxon>
        <taxon>Solaneae</taxon>
        <taxon>Solanum</taxon>
    </lineage>
</organism>
<keyword evidence="1" id="KW-0472">Membrane</keyword>
<dbReference type="EMBL" id="JACXVP010000009">
    <property type="protein sequence ID" value="KAG5588813.1"/>
    <property type="molecule type" value="Genomic_DNA"/>
</dbReference>
<gene>
    <name evidence="2" type="ORF">H5410_049247</name>
</gene>
<reference evidence="2 3" key="1">
    <citation type="submission" date="2020-09" db="EMBL/GenBank/DDBJ databases">
        <title>De no assembly of potato wild relative species, Solanum commersonii.</title>
        <authorList>
            <person name="Cho K."/>
        </authorList>
    </citation>
    <scope>NUCLEOTIDE SEQUENCE [LARGE SCALE GENOMIC DNA]</scope>
    <source>
        <strain evidence="2">LZ3.2</strain>
        <tissue evidence="2">Leaf</tissue>
    </source>
</reference>